<evidence type="ECO:0000313" key="2">
    <source>
        <dbReference type="EMBL" id="VEU20630.1"/>
    </source>
</evidence>
<dbReference type="Gene3D" id="1.10.472.10">
    <property type="entry name" value="Cyclin-like"/>
    <property type="match status" value="1"/>
</dbReference>
<dbReference type="GO" id="GO:0019901">
    <property type="term" value="F:protein kinase binding"/>
    <property type="evidence" value="ECO:0007669"/>
    <property type="project" value="InterPro"/>
</dbReference>
<protein>
    <submittedName>
        <fullName evidence="2">DEKNAAC101405</fullName>
    </submittedName>
</protein>
<dbReference type="GO" id="GO:0016538">
    <property type="term" value="F:cyclin-dependent protein serine/threonine kinase regulator activity"/>
    <property type="evidence" value="ECO:0007669"/>
    <property type="project" value="TreeGrafter"/>
</dbReference>
<dbReference type="Proteomes" id="UP000290900">
    <property type="component" value="Unassembled WGS sequence"/>
</dbReference>
<dbReference type="GO" id="GO:0005634">
    <property type="term" value="C:nucleus"/>
    <property type="evidence" value="ECO:0007669"/>
    <property type="project" value="TreeGrafter"/>
</dbReference>
<proteinExistence type="predicted"/>
<reference evidence="2 3" key="1">
    <citation type="submission" date="2018-12" db="EMBL/GenBank/DDBJ databases">
        <authorList>
            <person name="Tiukova I."/>
            <person name="Dainat J."/>
        </authorList>
    </citation>
    <scope>NUCLEOTIDE SEQUENCE [LARGE SCALE GENOMIC DNA]</scope>
</reference>
<dbReference type="InterPro" id="IPR013922">
    <property type="entry name" value="Cyclin_PHO80-like"/>
</dbReference>
<dbReference type="STRING" id="13370.A0A448YI85"/>
<dbReference type="PANTHER" id="PTHR15615:SF94">
    <property type="entry name" value="PHO85 CYCLIN-6-RELATED"/>
    <property type="match status" value="1"/>
</dbReference>
<name>A0A448YI85_BRENA</name>
<dbReference type="Pfam" id="PF08613">
    <property type="entry name" value="Cyclin"/>
    <property type="match status" value="1"/>
</dbReference>
<keyword evidence="3" id="KW-1185">Reference proteome</keyword>
<dbReference type="EMBL" id="CAACVR010000005">
    <property type="protein sequence ID" value="VEU20630.1"/>
    <property type="molecule type" value="Genomic_DNA"/>
</dbReference>
<dbReference type="AlphaFoldDB" id="A0A448YI85"/>
<evidence type="ECO:0000313" key="3">
    <source>
        <dbReference type="Proteomes" id="UP000290900"/>
    </source>
</evidence>
<dbReference type="PANTHER" id="PTHR15615">
    <property type="match status" value="1"/>
</dbReference>
<dbReference type="GO" id="GO:0000307">
    <property type="term" value="C:cyclin-dependent protein kinase holoenzyme complex"/>
    <property type="evidence" value="ECO:0007669"/>
    <property type="project" value="UniProtKB-ARBA"/>
</dbReference>
<dbReference type="OrthoDB" id="5304883at2759"/>
<sequence length="390" mass="44441">MDINVRLKPQRPTFETDQLDTSIDDLSNDGSDGNNDSNSSTNAPPNGHPDKVRPPPIASVDVDQLLITGIDNLESLKDLKQIESMALFKRLVDDLLILSDLVKKSPDLDLRSILFGKMGSNLVVREEFDDDNGSVESEEFVIYPPLIADSIAKLREKKRSTPYVELEQFKTKSTEELEVPLRKNSRIDSNFGALLSGDLTDEELRPVAGSYHINIDYSLCEQIVQKFYLKQVPALTISKYLERINRFLTPSPSVLITASYFLFNLAFNLRPENDQCVLPLQAPPESDGPIKMTYVDTLDVFRLILSVLRVSLKEIEDKNFKQAYYCKITGLQHVEDLLKLELSLLYLLDFHIFINEFTLTRFVFQFRVFDRNLHSLLRADGSTEQGELEQ</sequence>
<evidence type="ECO:0000256" key="1">
    <source>
        <dbReference type="SAM" id="MobiDB-lite"/>
    </source>
</evidence>
<feature type="compositionally biased region" description="Low complexity" evidence="1">
    <location>
        <begin position="28"/>
        <end position="42"/>
    </location>
</feature>
<accession>A0A448YI85</accession>
<feature type="region of interest" description="Disordered" evidence="1">
    <location>
        <begin position="1"/>
        <end position="57"/>
    </location>
</feature>
<organism evidence="2 3">
    <name type="scientific">Brettanomyces naardenensis</name>
    <name type="common">Yeast</name>
    <dbReference type="NCBI Taxonomy" id="13370"/>
    <lineage>
        <taxon>Eukaryota</taxon>
        <taxon>Fungi</taxon>
        <taxon>Dikarya</taxon>
        <taxon>Ascomycota</taxon>
        <taxon>Saccharomycotina</taxon>
        <taxon>Pichiomycetes</taxon>
        <taxon>Pichiales</taxon>
        <taxon>Pichiaceae</taxon>
        <taxon>Brettanomyces</taxon>
    </lineage>
</organism>
<dbReference type="InParanoid" id="A0A448YI85"/>
<gene>
    <name evidence="2" type="ORF">BRENAR_LOCUS1365</name>
</gene>